<proteinExistence type="predicted"/>
<gene>
    <name evidence="1" type="ORF">AWM72_00065</name>
</gene>
<accession>A0A0X8F9I8</accession>
<sequence>MSIYESQLHDTWERSTETGEYEHIPICSDRKGKTFYIEPIVSNKCEYCRGRKGLIGFISSYELVN</sequence>
<dbReference type="AlphaFoldDB" id="A0A0X8F9I8"/>
<keyword evidence="2" id="KW-1185">Reference proteome</keyword>
<organism evidence="1 2">
    <name type="scientific">Aerococcus sanguinicola</name>
    <dbReference type="NCBI Taxonomy" id="119206"/>
    <lineage>
        <taxon>Bacteria</taxon>
        <taxon>Bacillati</taxon>
        <taxon>Bacillota</taxon>
        <taxon>Bacilli</taxon>
        <taxon>Lactobacillales</taxon>
        <taxon>Aerococcaceae</taxon>
        <taxon>Aerococcus</taxon>
    </lineage>
</organism>
<dbReference type="EMBL" id="CP014160">
    <property type="protein sequence ID" value="AMB93275.1"/>
    <property type="molecule type" value="Genomic_DNA"/>
</dbReference>
<reference evidence="1 2" key="1">
    <citation type="journal article" date="2016" name="Genome Announc.">
        <title>Complete Genome Sequences of Aerococcus christensenii CCUG 28831T, Aerococcus sanguinicola CCUG 43001T, Aerococcus urinae CCUG 36881T, Aerococcus urinaeequi CCUG 28094T, Aerococcus urinaehominis CCUG 42038 BT, and Aerococcus viridans CCUG 4311T.</title>
        <authorList>
            <person name="Carkaci D."/>
            <person name="Dargis R."/>
            <person name="Nielsen X.C."/>
            <person name="Skovgaard O."/>
            <person name="Fuursted K."/>
            <person name="Christensen J.J."/>
        </authorList>
    </citation>
    <scope>NUCLEOTIDE SEQUENCE [LARGE SCALE GENOMIC DNA]</scope>
    <source>
        <strain evidence="1 2">CCUG43001</strain>
    </source>
</reference>
<evidence type="ECO:0000313" key="2">
    <source>
        <dbReference type="Proteomes" id="UP000069912"/>
    </source>
</evidence>
<name>A0A0X8F9I8_9LACT</name>
<evidence type="ECO:0000313" key="1">
    <source>
        <dbReference type="EMBL" id="AMB93275.1"/>
    </source>
</evidence>
<reference evidence="2" key="2">
    <citation type="submission" date="2016-01" db="EMBL/GenBank/DDBJ databases">
        <title>Six Aerococcus type strain genome sequencing and assembly using PacBio and Illumina Hiseq.</title>
        <authorList>
            <person name="Carkaci D."/>
            <person name="Dargis R."/>
            <person name="Nielsen X.C."/>
            <person name="Skovgaard O."/>
            <person name="Fuursted K."/>
            <person name="Christensen J.J."/>
        </authorList>
    </citation>
    <scope>NUCLEOTIDE SEQUENCE [LARGE SCALE GENOMIC DNA]</scope>
    <source>
        <strain evidence="2">CCUG43001</strain>
    </source>
</reference>
<dbReference type="Proteomes" id="UP000069912">
    <property type="component" value="Chromosome"/>
</dbReference>
<dbReference type="KEGG" id="asan:AWM72_00065"/>
<protein>
    <submittedName>
        <fullName evidence="1">Uncharacterized protein</fullName>
    </submittedName>
</protein>